<feature type="region of interest" description="Disordered" evidence="1">
    <location>
        <begin position="18"/>
        <end position="38"/>
    </location>
</feature>
<reference evidence="2 3" key="1">
    <citation type="submission" date="2024-04" db="EMBL/GenBank/DDBJ databases">
        <authorList>
            <person name="Waldvogel A.-M."/>
            <person name="Schoenle A."/>
        </authorList>
    </citation>
    <scope>NUCLEOTIDE SEQUENCE [LARGE SCALE GENOMIC DNA]</scope>
</reference>
<dbReference type="EMBL" id="OZ035841">
    <property type="protein sequence ID" value="CAL1591245.1"/>
    <property type="molecule type" value="Genomic_DNA"/>
</dbReference>
<sequence length="124" mass="13955">MPYLTIYTKMYKRLQNMRSPRKRQGSVPQRGAAKTALFSADNQDMETDWTDTSYSSDNTILLESNDDISEDNSAEAKEWHQNITAAIRVSLMLRTHDCFTNHVCITNHACKGCFCGPGQSEDAG</sequence>
<organism evidence="2 3">
    <name type="scientific">Knipowitschia caucasica</name>
    <name type="common">Caucasian dwarf goby</name>
    <name type="synonym">Pomatoschistus caucasicus</name>
    <dbReference type="NCBI Taxonomy" id="637954"/>
    <lineage>
        <taxon>Eukaryota</taxon>
        <taxon>Metazoa</taxon>
        <taxon>Chordata</taxon>
        <taxon>Craniata</taxon>
        <taxon>Vertebrata</taxon>
        <taxon>Euteleostomi</taxon>
        <taxon>Actinopterygii</taxon>
        <taxon>Neopterygii</taxon>
        <taxon>Teleostei</taxon>
        <taxon>Neoteleostei</taxon>
        <taxon>Acanthomorphata</taxon>
        <taxon>Gobiaria</taxon>
        <taxon>Gobiiformes</taxon>
        <taxon>Gobioidei</taxon>
        <taxon>Gobiidae</taxon>
        <taxon>Gobiinae</taxon>
        <taxon>Knipowitschia</taxon>
    </lineage>
</organism>
<evidence type="ECO:0000313" key="2">
    <source>
        <dbReference type="EMBL" id="CAL1591245.1"/>
    </source>
</evidence>
<proteinExistence type="predicted"/>
<evidence type="ECO:0000256" key="1">
    <source>
        <dbReference type="SAM" id="MobiDB-lite"/>
    </source>
</evidence>
<accession>A0AAV2KMF5</accession>
<name>A0AAV2KMF5_KNICA</name>
<evidence type="ECO:0000313" key="3">
    <source>
        <dbReference type="Proteomes" id="UP001497482"/>
    </source>
</evidence>
<gene>
    <name evidence="2" type="ORF">KC01_LOCUS20632</name>
</gene>
<keyword evidence="3" id="KW-1185">Reference proteome</keyword>
<protein>
    <submittedName>
        <fullName evidence="2">Uncharacterized protein</fullName>
    </submittedName>
</protein>
<dbReference type="Proteomes" id="UP001497482">
    <property type="component" value="Chromosome 19"/>
</dbReference>
<dbReference type="AlphaFoldDB" id="A0AAV2KMF5"/>